<evidence type="ECO:0000313" key="3">
    <source>
        <dbReference type="Proteomes" id="UP001189429"/>
    </source>
</evidence>
<feature type="non-terminal residue" evidence="2">
    <location>
        <position position="1"/>
    </location>
</feature>
<reference evidence="2" key="1">
    <citation type="submission" date="2023-10" db="EMBL/GenBank/DDBJ databases">
        <authorList>
            <person name="Chen Y."/>
            <person name="Shah S."/>
            <person name="Dougan E. K."/>
            <person name="Thang M."/>
            <person name="Chan C."/>
        </authorList>
    </citation>
    <scope>NUCLEOTIDE SEQUENCE [LARGE SCALE GENOMIC DNA]</scope>
</reference>
<feature type="region of interest" description="Disordered" evidence="1">
    <location>
        <begin position="1"/>
        <end position="106"/>
    </location>
</feature>
<feature type="compositionally biased region" description="Polar residues" evidence="1">
    <location>
        <begin position="49"/>
        <end position="62"/>
    </location>
</feature>
<accession>A0ABN9TBA2</accession>
<protein>
    <submittedName>
        <fullName evidence="2">Uncharacterized protein</fullName>
    </submittedName>
</protein>
<gene>
    <name evidence="2" type="ORF">PCOR1329_LOCUS37408</name>
</gene>
<feature type="compositionally biased region" description="Acidic residues" evidence="1">
    <location>
        <begin position="1"/>
        <end position="20"/>
    </location>
</feature>
<name>A0ABN9TBA2_9DINO</name>
<keyword evidence="3" id="KW-1185">Reference proteome</keyword>
<sequence>DEEDEQEEEEEEKAEEEEEGGGQMRREQEKDEDVFVAALPFEGRALQPGTRQPASSREAQPPSQVPHAGGGACMRRALHRGEEGGETEEEEEVEQGGGAGEEAGGSCVHARLLPPLLPAPRLFGPWQSTMAPSLWWRHLAHGKAEAEPK</sequence>
<comment type="caution">
    <text evidence="2">The sequence shown here is derived from an EMBL/GenBank/DDBJ whole genome shotgun (WGS) entry which is preliminary data.</text>
</comment>
<organism evidence="2 3">
    <name type="scientific">Prorocentrum cordatum</name>
    <dbReference type="NCBI Taxonomy" id="2364126"/>
    <lineage>
        <taxon>Eukaryota</taxon>
        <taxon>Sar</taxon>
        <taxon>Alveolata</taxon>
        <taxon>Dinophyceae</taxon>
        <taxon>Prorocentrales</taxon>
        <taxon>Prorocentraceae</taxon>
        <taxon>Prorocentrum</taxon>
    </lineage>
</organism>
<feature type="compositionally biased region" description="Acidic residues" evidence="1">
    <location>
        <begin position="84"/>
        <end position="94"/>
    </location>
</feature>
<evidence type="ECO:0000256" key="1">
    <source>
        <dbReference type="SAM" id="MobiDB-lite"/>
    </source>
</evidence>
<dbReference type="Proteomes" id="UP001189429">
    <property type="component" value="Unassembled WGS sequence"/>
</dbReference>
<evidence type="ECO:0000313" key="2">
    <source>
        <dbReference type="EMBL" id="CAK0842802.1"/>
    </source>
</evidence>
<dbReference type="EMBL" id="CAUYUJ010014534">
    <property type="protein sequence ID" value="CAK0842802.1"/>
    <property type="molecule type" value="Genomic_DNA"/>
</dbReference>
<proteinExistence type="predicted"/>